<evidence type="ECO:0000313" key="2">
    <source>
        <dbReference type="Proteomes" id="UP000492821"/>
    </source>
</evidence>
<evidence type="ECO:0000313" key="3">
    <source>
        <dbReference type="WBParaSite" id="Pan_g10086.t1"/>
    </source>
</evidence>
<reference evidence="2" key="1">
    <citation type="journal article" date="2013" name="Genetics">
        <title>The draft genome and transcriptome of Panagrellus redivivus are shaped by the harsh demands of a free-living lifestyle.</title>
        <authorList>
            <person name="Srinivasan J."/>
            <person name="Dillman A.R."/>
            <person name="Macchietto M.G."/>
            <person name="Heikkinen L."/>
            <person name="Lakso M."/>
            <person name="Fracchia K.M."/>
            <person name="Antoshechkin I."/>
            <person name="Mortazavi A."/>
            <person name="Wong G."/>
            <person name="Sternberg P.W."/>
        </authorList>
    </citation>
    <scope>NUCLEOTIDE SEQUENCE [LARGE SCALE GENOMIC DNA]</scope>
    <source>
        <strain evidence="2">MT8872</strain>
    </source>
</reference>
<keyword evidence="2" id="KW-1185">Reference proteome</keyword>
<reference evidence="3" key="2">
    <citation type="submission" date="2020-10" db="UniProtKB">
        <authorList>
            <consortium name="WormBaseParasite"/>
        </authorList>
    </citation>
    <scope>IDENTIFICATION</scope>
</reference>
<feature type="region of interest" description="Disordered" evidence="1">
    <location>
        <begin position="71"/>
        <end position="112"/>
    </location>
</feature>
<dbReference type="WBParaSite" id="Pan_g10086.t1">
    <property type="protein sequence ID" value="Pan_g10086.t1"/>
    <property type="gene ID" value="Pan_g10086"/>
</dbReference>
<sequence>MVPDWRTVAIFVGTIFVNAAGIADSTGFLLTSATGHNDQTPKLTDDQSEDLFASDDSNDFFSDDYDFVEDDWTNSGAQNGRKAHKKPPSAEKQMSFGDGEPLLTKDSVFEQG</sequence>
<feature type="compositionally biased region" description="Polar residues" evidence="1">
    <location>
        <begin position="33"/>
        <end position="42"/>
    </location>
</feature>
<accession>A0A7E4ZPS4</accession>
<protein>
    <submittedName>
        <fullName evidence="3">Transposase</fullName>
    </submittedName>
</protein>
<feature type="compositionally biased region" description="Acidic residues" evidence="1">
    <location>
        <begin position="46"/>
        <end position="57"/>
    </location>
</feature>
<name>A0A7E4ZPS4_PANRE</name>
<proteinExistence type="predicted"/>
<dbReference type="AlphaFoldDB" id="A0A7E4ZPS4"/>
<dbReference type="Proteomes" id="UP000492821">
    <property type="component" value="Unassembled WGS sequence"/>
</dbReference>
<evidence type="ECO:0000256" key="1">
    <source>
        <dbReference type="SAM" id="MobiDB-lite"/>
    </source>
</evidence>
<feature type="region of interest" description="Disordered" evidence="1">
    <location>
        <begin position="33"/>
        <end position="57"/>
    </location>
</feature>
<organism evidence="2 3">
    <name type="scientific">Panagrellus redivivus</name>
    <name type="common">Microworm</name>
    <dbReference type="NCBI Taxonomy" id="6233"/>
    <lineage>
        <taxon>Eukaryota</taxon>
        <taxon>Metazoa</taxon>
        <taxon>Ecdysozoa</taxon>
        <taxon>Nematoda</taxon>
        <taxon>Chromadorea</taxon>
        <taxon>Rhabditida</taxon>
        <taxon>Tylenchina</taxon>
        <taxon>Panagrolaimomorpha</taxon>
        <taxon>Panagrolaimoidea</taxon>
        <taxon>Panagrolaimidae</taxon>
        <taxon>Panagrellus</taxon>
    </lineage>
</organism>